<proteinExistence type="predicted"/>
<reference evidence="1 2" key="1">
    <citation type="submission" date="2019-03" db="EMBL/GenBank/DDBJ databases">
        <title>Genomic Encyclopedia of Type Strains, Phase IV (KMG-IV): sequencing the most valuable type-strain genomes for metagenomic binning, comparative biology and taxonomic classification.</title>
        <authorList>
            <person name="Goeker M."/>
        </authorList>
    </citation>
    <scope>NUCLEOTIDE SEQUENCE [LARGE SCALE GENOMIC DNA]</scope>
    <source>
        <strain evidence="1 2">DSM 101</strain>
    </source>
</reference>
<accession>A0A4V2PK20</accession>
<dbReference type="RefSeq" id="WP_131833993.1">
    <property type="nucleotide sequence ID" value="NZ_SMFY01000001.1"/>
</dbReference>
<name>A0A4V2PK20_ANCAQ</name>
<dbReference type="OrthoDB" id="7875908at2"/>
<sequence>MNRIVREHYPVENLPEDLREGIEGTHVRVTVIPEERSGAADPKKLTYADIRARVKPRGTTTEEAVRRIRELRDE</sequence>
<dbReference type="Proteomes" id="UP000295030">
    <property type="component" value="Unassembled WGS sequence"/>
</dbReference>
<protein>
    <submittedName>
        <fullName evidence="1">Uncharacterized protein</fullName>
    </submittedName>
</protein>
<gene>
    <name evidence="1" type="ORF">EV667_0794</name>
</gene>
<evidence type="ECO:0000313" key="1">
    <source>
        <dbReference type="EMBL" id="TCK30696.1"/>
    </source>
</evidence>
<comment type="caution">
    <text evidence="1">The sequence shown here is derived from an EMBL/GenBank/DDBJ whole genome shotgun (WGS) entry which is preliminary data.</text>
</comment>
<organism evidence="1 2">
    <name type="scientific">Ancylobacter aquaticus</name>
    <dbReference type="NCBI Taxonomy" id="100"/>
    <lineage>
        <taxon>Bacteria</taxon>
        <taxon>Pseudomonadati</taxon>
        <taxon>Pseudomonadota</taxon>
        <taxon>Alphaproteobacteria</taxon>
        <taxon>Hyphomicrobiales</taxon>
        <taxon>Xanthobacteraceae</taxon>
        <taxon>Ancylobacter</taxon>
    </lineage>
</organism>
<dbReference type="EMBL" id="SMFY01000001">
    <property type="protein sequence ID" value="TCK30696.1"/>
    <property type="molecule type" value="Genomic_DNA"/>
</dbReference>
<evidence type="ECO:0000313" key="2">
    <source>
        <dbReference type="Proteomes" id="UP000295030"/>
    </source>
</evidence>
<dbReference type="AlphaFoldDB" id="A0A4V2PK20"/>
<keyword evidence="2" id="KW-1185">Reference proteome</keyword>